<keyword evidence="9" id="KW-1185">Reference proteome</keyword>
<accession>B2JA92</accession>
<dbReference type="Gene3D" id="3.40.190.10">
    <property type="entry name" value="Periplasmic binding protein-like II"/>
    <property type="match status" value="2"/>
</dbReference>
<protein>
    <recommendedName>
        <fullName evidence="5">Putative aliphatic sulfonates-binding protein</fullName>
    </recommendedName>
</protein>
<evidence type="ECO:0000259" key="7">
    <source>
        <dbReference type="SMART" id="SM00062"/>
    </source>
</evidence>
<organism evidence="8 9">
    <name type="scientific">Nostoc punctiforme (strain ATCC 29133 / PCC 73102)</name>
    <dbReference type="NCBI Taxonomy" id="63737"/>
    <lineage>
        <taxon>Bacteria</taxon>
        <taxon>Bacillati</taxon>
        <taxon>Cyanobacteriota</taxon>
        <taxon>Cyanophyceae</taxon>
        <taxon>Nostocales</taxon>
        <taxon>Nostocaceae</taxon>
        <taxon>Nostoc</taxon>
    </lineage>
</organism>
<dbReference type="NCBIfam" id="TIGR01728">
    <property type="entry name" value="SsuA_fam"/>
    <property type="match status" value="1"/>
</dbReference>
<keyword evidence="2" id="KW-0813">Transport</keyword>
<dbReference type="STRING" id="63737.Npun_R5869"/>
<dbReference type="OrthoDB" id="527543at2"/>
<evidence type="ECO:0000256" key="1">
    <source>
        <dbReference type="ARBA" id="ARBA00010742"/>
    </source>
</evidence>
<dbReference type="EnsemblBacteria" id="ACC84167">
    <property type="protein sequence ID" value="ACC84167"/>
    <property type="gene ID" value="Npun_R5869"/>
</dbReference>
<gene>
    <name evidence="8" type="ordered locus">Npun_R5869</name>
</gene>
<comment type="function">
    <text evidence="4">Part of a binding-protein-dependent transport system for aliphatic sulfonates. Putative binding protein.</text>
</comment>
<evidence type="ECO:0000256" key="2">
    <source>
        <dbReference type="ARBA" id="ARBA00022448"/>
    </source>
</evidence>
<evidence type="ECO:0000256" key="3">
    <source>
        <dbReference type="ARBA" id="ARBA00022729"/>
    </source>
</evidence>
<dbReference type="EMBL" id="CP001037">
    <property type="protein sequence ID" value="ACC84167.1"/>
    <property type="molecule type" value="Genomic_DNA"/>
</dbReference>
<dbReference type="SMART" id="SM00062">
    <property type="entry name" value="PBPb"/>
    <property type="match status" value="1"/>
</dbReference>
<dbReference type="PhylomeDB" id="B2JA92"/>
<evidence type="ECO:0000256" key="6">
    <source>
        <dbReference type="SAM" id="MobiDB-lite"/>
    </source>
</evidence>
<sequence length="401" mass="44080">MAFFKDLQQSHISINKPIKSKIENLKHFLRTVNLISNKSLAIKAEAKYKIERNYLSLLVAAFSLTIPISIVGCSQENKTTQNEASPISTEAQSQSVSNTPQKQEVRIVSSKLGSLAVMRKQGTLEKSLVAKNFTVKWLEFAAGPQALEALNAGSLDIAATAESPPIFAQAAGTPLVYVVTTAFNGRGVSFLVPKNSPIKSAADFKGKKVSFQKASIAHYVLLKALQKDKLKLTDVQSIFLPPPDANVAFSQGGLDVWVTWEPYITRAIQKNIGRVLIDGQGLQDIGSFYSTSRKFAKEHPEVLKIFLEELTKADEWSKKNPDKLAELVSPDVGIDVPTLKEIQAKSVYGLLPITEQVVTKQQQIADLWYSQGLLPKKVNVRDGVLTPKEYAAFIPESIKSK</sequence>
<dbReference type="Proteomes" id="UP000001191">
    <property type="component" value="Chromosome"/>
</dbReference>
<keyword evidence="3" id="KW-0732">Signal</keyword>
<dbReference type="GO" id="GO:0042626">
    <property type="term" value="F:ATPase-coupled transmembrane transporter activity"/>
    <property type="evidence" value="ECO:0007669"/>
    <property type="project" value="InterPro"/>
</dbReference>
<dbReference type="SUPFAM" id="SSF53850">
    <property type="entry name" value="Periplasmic binding protein-like II"/>
    <property type="match status" value="1"/>
</dbReference>
<dbReference type="InterPro" id="IPR001638">
    <property type="entry name" value="Solute-binding_3/MltF_N"/>
</dbReference>
<evidence type="ECO:0000313" key="9">
    <source>
        <dbReference type="Proteomes" id="UP000001191"/>
    </source>
</evidence>
<dbReference type="PANTHER" id="PTHR30024">
    <property type="entry name" value="ALIPHATIC SULFONATES-BINDING PROTEIN-RELATED"/>
    <property type="match status" value="1"/>
</dbReference>
<reference evidence="8 9" key="2">
    <citation type="journal article" date="2013" name="Plant Physiol.">
        <title>A Nostoc punctiforme Sugar Transporter Necessary to Establish a Cyanobacterium-Plant Symbiosis.</title>
        <authorList>
            <person name="Ekman M."/>
            <person name="Picossi S."/>
            <person name="Campbell E.L."/>
            <person name="Meeks J.C."/>
            <person name="Flores E."/>
        </authorList>
    </citation>
    <scope>NUCLEOTIDE SEQUENCE [LARGE SCALE GENOMIC DNA]</scope>
    <source>
        <strain evidence="9">ATCC 29133 / PCC 73102</strain>
    </source>
</reference>
<evidence type="ECO:0000313" key="8">
    <source>
        <dbReference type="EMBL" id="ACC84167.1"/>
    </source>
</evidence>
<dbReference type="FunFam" id="3.40.190.10:FF:000050">
    <property type="entry name" value="Sulfonate ABC transporter substrate-binding protein"/>
    <property type="match status" value="1"/>
</dbReference>
<dbReference type="AlphaFoldDB" id="B2JA92"/>
<dbReference type="Pfam" id="PF13379">
    <property type="entry name" value="NMT1_2"/>
    <property type="match status" value="1"/>
</dbReference>
<dbReference type="PANTHER" id="PTHR30024:SF42">
    <property type="entry name" value="ALIPHATIC SULFONATES-BINDING PROTEIN-RELATED"/>
    <property type="match status" value="1"/>
</dbReference>
<proteinExistence type="inferred from homology"/>
<name>B2JA92_NOSP7</name>
<feature type="domain" description="Solute-binding protein family 3/N-terminal" evidence="7">
    <location>
        <begin position="104"/>
        <end position="324"/>
    </location>
</feature>
<dbReference type="eggNOG" id="COG0715">
    <property type="taxonomic scope" value="Bacteria"/>
</dbReference>
<evidence type="ECO:0000256" key="4">
    <source>
        <dbReference type="ARBA" id="ARBA00055538"/>
    </source>
</evidence>
<dbReference type="HOGENOM" id="CLU_028871_2_0_3"/>
<evidence type="ECO:0000256" key="5">
    <source>
        <dbReference type="ARBA" id="ARBA00070228"/>
    </source>
</evidence>
<dbReference type="InterPro" id="IPR010067">
    <property type="entry name" value="ABC_SsuA_sub-bd"/>
</dbReference>
<feature type="region of interest" description="Disordered" evidence="6">
    <location>
        <begin position="81"/>
        <end position="102"/>
    </location>
</feature>
<dbReference type="KEGG" id="npu:Npun_R5869"/>
<comment type="similarity">
    <text evidence="1">Belongs to the bacterial solute-binding protein SsuA/TauA family.</text>
</comment>
<dbReference type="GO" id="GO:0016020">
    <property type="term" value="C:membrane"/>
    <property type="evidence" value="ECO:0007669"/>
    <property type="project" value="InterPro"/>
</dbReference>
<dbReference type="RefSeq" id="WP_012412110.1">
    <property type="nucleotide sequence ID" value="NC_010628.1"/>
</dbReference>
<reference evidence="9" key="1">
    <citation type="submission" date="2008-04" db="EMBL/GenBank/DDBJ databases">
        <title>Complete sequence of chromosome of Nostoc punctiforme ATCC 29133.</title>
        <authorList>
            <consortium name="US DOE Joint Genome Institute"/>
            <person name="Copeland A."/>
            <person name="Lucas S."/>
            <person name="Lapidus A."/>
            <person name="Glavina del Rio T."/>
            <person name="Dalin E."/>
            <person name="Tice H."/>
            <person name="Pitluck S."/>
            <person name="Chain P."/>
            <person name="Malfatti S."/>
            <person name="Shin M."/>
            <person name="Vergez L."/>
            <person name="Schmutz J."/>
            <person name="Larimer F."/>
            <person name="Land M."/>
            <person name="Hauser L."/>
            <person name="Kyrpides N."/>
            <person name="Kim E."/>
            <person name="Meeks J.C."/>
            <person name="Elhai J."/>
            <person name="Campbell E.L."/>
            <person name="Thiel T."/>
            <person name="Longmire J."/>
            <person name="Potts M."/>
            <person name="Atlas R."/>
        </authorList>
    </citation>
    <scope>NUCLEOTIDE SEQUENCE [LARGE SCALE GENOMIC DNA]</scope>
    <source>
        <strain evidence="9">ATCC 29133 / PCC 73102</strain>
    </source>
</reference>